<dbReference type="InterPro" id="IPR038303">
    <property type="entry name" value="HdeA/HdeB_sf"/>
</dbReference>
<proteinExistence type="predicted"/>
<dbReference type="EMBL" id="AP013061">
    <property type="protein sequence ID" value="BAN27788.1"/>
    <property type="molecule type" value="Genomic_DNA"/>
</dbReference>
<sequence length="109" mass="11816">MKHIAKIATVLLCVAVSQAASAQEKKVSPMKMTCSDYAAVDEAYRPALVYWVAGVDKLGVKETDTFTVDTAQPVGAAVLEECKSDPKASFVSKVRSMIKAKKISLFEHH</sequence>
<keyword evidence="6" id="KW-1185">Reference proteome</keyword>
<dbReference type="GO" id="GO:0030288">
    <property type="term" value="C:outer membrane-bounded periplasmic space"/>
    <property type="evidence" value="ECO:0007669"/>
    <property type="project" value="InterPro"/>
</dbReference>
<dbReference type="Gene3D" id="1.10.890.10">
    <property type="entry name" value="HNS-dependent expression A"/>
    <property type="match status" value="1"/>
</dbReference>
<evidence type="ECO:0000256" key="2">
    <source>
        <dbReference type="ARBA" id="ARBA00022764"/>
    </source>
</evidence>
<organism evidence="5 6">
    <name type="scientific">Caballeronia insecticola</name>
    <dbReference type="NCBI Taxonomy" id="758793"/>
    <lineage>
        <taxon>Bacteria</taxon>
        <taxon>Pseudomonadati</taxon>
        <taxon>Pseudomonadota</taxon>
        <taxon>Betaproteobacteria</taxon>
        <taxon>Burkholderiales</taxon>
        <taxon>Burkholderiaceae</taxon>
        <taxon>Caballeronia</taxon>
    </lineage>
</organism>
<keyword evidence="2" id="KW-0574">Periplasm</keyword>
<evidence type="ECO:0000313" key="5">
    <source>
        <dbReference type="EMBL" id="BAN27788.1"/>
    </source>
</evidence>
<reference evidence="5 6" key="2">
    <citation type="journal article" date="2018" name="Int. J. Syst. Evol. Microbiol.">
        <title>Burkholderia insecticola sp. nov., a gut symbiotic bacterium of the bean bug Riptortus pedestris.</title>
        <authorList>
            <person name="Takeshita K."/>
            <person name="Tamaki H."/>
            <person name="Ohbayashi T."/>
            <person name="Meng X.-Y."/>
            <person name="Sone T."/>
            <person name="Mitani Y."/>
            <person name="Peeters C."/>
            <person name="Kikuchi Y."/>
            <person name="Vandamme P."/>
        </authorList>
    </citation>
    <scope>NUCLEOTIDE SEQUENCE [LARGE SCALE GENOMIC DNA]</scope>
    <source>
        <strain evidence="5">RPE64</strain>
        <plasmid evidence="5 6">p1</plasmid>
    </source>
</reference>
<dbReference type="RefSeq" id="WP_016348496.1">
    <property type="nucleotide sequence ID" value="NC_021289.1"/>
</dbReference>
<geneLocation type="plasmid" evidence="5 6">
    <name>p1</name>
</geneLocation>
<dbReference type="Pfam" id="PF06411">
    <property type="entry name" value="HdeA"/>
    <property type="match status" value="1"/>
</dbReference>
<accession>R4WT62</accession>
<dbReference type="OrthoDB" id="8967249at2"/>
<dbReference type="Proteomes" id="UP000013966">
    <property type="component" value="Plasmid p1"/>
</dbReference>
<feature type="chain" id="PRO_5004381551" evidence="4">
    <location>
        <begin position="23"/>
        <end position="109"/>
    </location>
</feature>
<evidence type="ECO:0000256" key="1">
    <source>
        <dbReference type="ARBA" id="ARBA00022729"/>
    </source>
</evidence>
<dbReference type="HOGENOM" id="CLU_170142_1_0_4"/>
<dbReference type="GO" id="GO:0071468">
    <property type="term" value="P:cellular response to acidic pH"/>
    <property type="evidence" value="ECO:0007669"/>
    <property type="project" value="InterPro"/>
</dbReference>
<keyword evidence="1 4" id="KW-0732">Signal</keyword>
<dbReference type="InterPro" id="IPR010486">
    <property type="entry name" value="HNS-dep_expression_A/B"/>
</dbReference>
<keyword evidence="3" id="KW-0143">Chaperone</keyword>
<evidence type="ECO:0000313" key="6">
    <source>
        <dbReference type="Proteomes" id="UP000013966"/>
    </source>
</evidence>
<protein>
    <submittedName>
        <fullName evidence="5">Acid-resistance protein</fullName>
    </submittedName>
</protein>
<keyword evidence="5" id="KW-0614">Plasmid</keyword>
<feature type="signal peptide" evidence="4">
    <location>
        <begin position="1"/>
        <end position="22"/>
    </location>
</feature>
<dbReference type="PATRIC" id="fig|758793.3.peg.5995"/>
<evidence type="ECO:0000256" key="3">
    <source>
        <dbReference type="ARBA" id="ARBA00023186"/>
    </source>
</evidence>
<gene>
    <name evidence="5" type="ORF">BRPE64_DCDS08520</name>
</gene>
<dbReference type="InterPro" id="IPR036831">
    <property type="entry name" value="HdeA_sf"/>
</dbReference>
<dbReference type="KEGG" id="buo:BRPE64_DCDS08520"/>
<name>R4WT62_9BURK</name>
<evidence type="ECO:0000256" key="4">
    <source>
        <dbReference type="SAM" id="SignalP"/>
    </source>
</evidence>
<dbReference type="SUPFAM" id="SSF47752">
    <property type="entry name" value="Protein HNS-dependent expression A, HdeA"/>
    <property type="match status" value="1"/>
</dbReference>
<reference evidence="5 6" key="1">
    <citation type="journal article" date="2013" name="Genome Announc.">
        <title>Complete Genome Sequence of Burkholderia sp. Strain RPE64, Bacterial Symbiont of the Bean Bug Riptortus pedestris.</title>
        <authorList>
            <person name="Shibata T.F."/>
            <person name="Maeda T."/>
            <person name="Nikoh N."/>
            <person name="Yamaguchi K."/>
            <person name="Oshima K."/>
            <person name="Hattori M."/>
            <person name="Nishiyama T."/>
            <person name="Hasebe M."/>
            <person name="Fukatsu T."/>
            <person name="Kikuchi Y."/>
            <person name="Shigenobu S."/>
        </authorList>
    </citation>
    <scope>NUCLEOTIDE SEQUENCE [LARGE SCALE GENOMIC DNA]</scope>
    <source>
        <plasmid evidence="5 6">p1</plasmid>
    </source>
</reference>
<dbReference type="AlphaFoldDB" id="R4WT62"/>